<evidence type="ECO:0000313" key="1">
    <source>
        <dbReference type="EMBL" id="DAD74876.1"/>
    </source>
</evidence>
<dbReference type="EMBL" id="BK014766">
    <property type="protein sequence ID" value="DAD74876.1"/>
    <property type="molecule type" value="Genomic_DNA"/>
</dbReference>
<reference evidence="1" key="1">
    <citation type="journal article" date="2021" name="Proc. Natl. Acad. Sci. U.S.A.">
        <title>A Catalog of Tens of Thousands of Viruses from Human Metagenomes Reveals Hidden Associations with Chronic Diseases.</title>
        <authorList>
            <person name="Tisza M.J."/>
            <person name="Buck C.B."/>
        </authorList>
    </citation>
    <scope>NUCLEOTIDE SEQUENCE</scope>
    <source>
        <strain evidence="1">Ctrnx29</strain>
    </source>
</reference>
<sequence length="117" mass="12987">MNSYADRLRERILESHVSIHAFCRAHPELKRATVYMVLSGRYPGKTDVQLARIGAALSGGISEESGSPSLPGLTGEDLAVALQEIRCAHCRRLDRRECAACRAQTDLEGRELFSRLF</sequence>
<organism evidence="1">
    <name type="scientific">Myoviridae sp. ctrnx29</name>
    <dbReference type="NCBI Taxonomy" id="2826704"/>
    <lineage>
        <taxon>Viruses</taxon>
        <taxon>Duplodnaviria</taxon>
        <taxon>Heunggongvirae</taxon>
        <taxon>Uroviricota</taxon>
        <taxon>Caudoviricetes</taxon>
    </lineage>
</organism>
<proteinExistence type="predicted"/>
<name>A0A8S5LY22_9CAUD</name>
<protein>
    <submittedName>
        <fullName evidence="1">Uncharacterized protein</fullName>
    </submittedName>
</protein>
<accession>A0A8S5LY22</accession>